<evidence type="ECO:0000313" key="7">
    <source>
        <dbReference type="Proteomes" id="UP000371977"/>
    </source>
</evidence>
<dbReference type="InterPro" id="IPR036390">
    <property type="entry name" value="WH_DNA-bd_sf"/>
</dbReference>
<proteinExistence type="inferred from homology"/>
<evidence type="ECO:0000256" key="1">
    <source>
        <dbReference type="ARBA" id="ARBA00009437"/>
    </source>
</evidence>
<comment type="similarity">
    <text evidence="1">Belongs to the LysR transcriptional regulatory family.</text>
</comment>
<dbReference type="OrthoDB" id="63123at2"/>
<accession>A0A6C2C580</accession>
<dbReference type="EMBL" id="SDGZ01000015">
    <property type="protein sequence ID" value="TYC48987.1"/>
    <property type="molecule type" value="Genomic_DNA"/>
</dbReference>
<dbReference type="AlphaFoldDB" id="A0A6C2C580"/>
<dbReference type="PROSITE" id="PS50931">
    <property type="entry name" value="HTH_LYSR"/>
    <property type="match status" value="1"/>
</dbReference>
<dbReference type="Proteomes" id="UP000371977">
    <property type="component" value="Unassembled WGS sequence"/>
</dbReference>
<keyword evidence="4" id="KW-0804">Transcription</keyword>
<dbReference type="PANTHER" id="PTHR30126:SF96">
    <property type="entry name" value="TRANSCRIPTIONAL REGULATORY PROTEIN, LYSR FAMILY"/>
    <property type="match status" value="1"/>
</dbReference>
<keyword evidence="3" id="KW-0238">DNA-binding</keyword>
<dbReference type="Pfam" id="PF03466">
    <property type="entry name" value="LysR_substrate"/>
    <property type="match status" value="1"/>
</dbReference>
<evidence type="ECO:0000259" key="5">
    <source>
        <dbReference type="PROSITE" id="PS50931"/>
    </source>
</evidence>
<evidence type="ECO:0000256" key="2">
    <source>
        <dbReference type="ARBA" id="ARBA00023015"/>
    </source>
</evidence>
<evidence type="ECO:0000256" key="3">
    <source>
        <dbReference type="ARBA" id="ARBA00023125"/>
    </source>
</evidence>
<dbReference type="RefSeq" id="WP_148622849.1">
    <property type="nucleotide sequence ID" value="NZ_SDGZ01000015.1"/>
</dbReference>
<protein>
    <submittedName>
        <fullName evidence="6">LysR family transcriptional regulator</fullName>
    </submittedName>
</protein>
<sequence>MDGKQMRQVLATIQDLGNLSLTAEVLYLSQPYLTRSIHEAEQRIGNQILNRDHQPMTLTYAGKQYLDYLTTTEQAAHNFELKMETLNGYSQGVLKLGTNRSLGQLIYPTLIKRLKESFPELTIELDELTTKHAQYKMMAGELDYFVGMPMDHQGHWQIESIFIDRLGLFGTNGSFIRQAHQQANDVLHNVNQLPLIVLPADTNYQQVVDQYLKERKILRPVIMEVPDIVTAAELAISGVGQTILPALYVARNQRWLKQMDVRFAPLSGISSPVELAYLKKGPTFSVFRKALLQIGADFQLGQDL</sequence>
<comment type="caution">
    <text evidence="6">The sequence shown here is derived from an EMBL/GenBank/DDBJ whole genome shotgun (WGS) entry which is preliminary data.</text>
</comment>
<name>A0A6C2C580_9LACO</name>
<dbReference type="InterPro" id="IPR036388">
    <property type="entry name" value="WH-like_DNA-bd_sf"/>
</dbReference>
<feature type="domain" description="HTH lysR-type" evidence="5">
    <location>
        <begin position="1"/>
        <end position="59"/>
    </location>
</feature>
<dbReference type="Gene3D" id="3.40.190.10">
    <property type="entry name" value="Periplasmic binding protein-like II"/>
    <property type="match status" value="2"/>
</dbReference>
<dbReference type="GO" id="GO:0003700">
    <property type="term" value="F:DNA-binding transcription factor activity"/>
    <property type="evidence" value="ECO:0007669"/>
    <property type="project" value="InterPro"/>
</dbReference>
<dbReference type="Gene3D" id="1.10.10.10">
    <property type="entry name" value="Winged helix-like DNA-binding domain superfamily/Winged helix DNA-binding domain"/>
    <property type="match status" value="1"/>
</dbReference>
<evidence type="ECO:0000256" key="4">
    <source>
        <dbReference type="ARBA" id="ARBA00023163"/>
    </source>
</evidence>
<reference evidence="6 7" key="1">
    <citation type="submission" date="2019-01" db="EMBL/GenBank/DDBJ databases">
        <title>Weissella sp. nov., a novel lactic acid bacterium isolated from animal feces.</title>
        <authorList>
            <person name="Wang L.-T."/>
        </authorList>
    </citation>
    <scope>NUCLEOTIDE SEQUENCE [LARGE SCALE GENOMIC DNA]</scope>
    <source>
        <strain evidence="6 7">8H-2</strain>
    </source>
</reference>
<dbReference type="GO" id="GO:0003677">
    <property type="term" value="F:DNA binding"/>
    <property type="evidence" value="ECO:0007669"/>
    <property type="project" value="UniProtKB-KW"/>
</dbReference>
<dbReference type="CDD" id="cd05466">
    <property type="entry name" value="PBP2_LTTR_substrate"/>
    <property type="match status" value="1"/>
</dbReference>
<dbReference type="Pfam" id="PF00126">
    <property type="entry name" value="HTH_1"/>
    <property type="match status" value="1"/>
</dbReference>
<organism evidence="6 7">
    <name type="scientific">Weissella muntiaci</name>
    <dbReference type="NCBI Taxonomy" id="2508881"/>
    <lineage>
        <taxon>Bacteria</taxon>
        <taxon>Bacillati</taxon>
        <taxon>Bacillota</taxon>
        <taxon>Bacilli</taxon>
        <taxon>Lactobacillales</taxon>
        <taxon>Lactobacillaceae</taxon>
        <taxon>Weissella</taxon>
    </lineage>
</organism>
<dbReference type="InterPro" id="IPR000847">
    <property type="entry name" value="LysR_HTH_N"/>
</dbReference>
<dbReference type="SUPFAM" id="SSF53850">
    <property type="entry name" value="Periplasmic binding protein-like II"/>
    <property type="match status" value="1"/>
</dbReference>
<dbReference type="PANTHER" id="PTHR30126">
    <property type="entry name" value="HTH-TYPE TRANSCRIPTIONAL REGULATOR"/>
    <property type="match status" value="1"/>
</dbReference>
<dbReference type="SUPFAM" id="SSF46785">
    <property type="entry name" value="Winged helix' DNA-binding domain"/>
    <property type="match status" value="1"/>
</dbReference>
<gene>
    <name evidence="6" type="ORF">ESZ50_06990</name>
</gene>
<keyword evidence="2" id="KW-0805">Transcription regulation</keyword>
<evidence type="ECO:0000313" key="6">
    <source>
        <dbReference type="EMBL" id="TYC48987.1"/>
    </source>
</evidence>
<keyword evidence="7" id="KW-1185">Reference proteome</keyword>
<dbReference type="InterPro" id="IPR005119">
    <property type="entry name" value="LysR_subst-bd"/>
</dbReference>